<dbReference type="EMBL" id="JAGSYN010000058">
    <property type="protein sequence ID" value="KAG7664915.1"/>
    <property type="molecule type" value="Genomic_DNA"/>
</dbReference>
<dbReference type="OrthoDB" id="331948at2759"/>
<evidence type="ECO:0000313" key="14">
    <source>
        <dbReference type="Proteomes" id="UP000694255"/>
    </source>
</evidence>
<accession>A0A8J5R2L2</accession>
<feature type="domain" description="Palmitoyltransferase DHHC" evidence="12">
    <location>
        <begin position="43"/>
        <end position="171"/>
    </location>
</feature>
<reference evidence="13 14" key="1">
    <citation type="journal article" date="2021" name="DNA Res.">
        <title>Genome analysis of Candida subhashii reveals its hybrid nature and dual mitochondrial genome conformations.</title>
        <authorList>
            <person name="Mixao V."/>
            <person name="Hegedusova E."/>
            <person name="Saus E."/>
            <person name="Pryszcz L.P."/>
            <person name="Cillingova A."/>
            <person name="Nosek J."/>
            <person name="Gabaldon T."/>
        </authorList>
    </citation>
    <scope>NUCLEOTIDE SEQUENCE [LARGE SCALE GENOMIC DNA]</scope>
    <source>
        <strain evidence="13 14">CBS 10753</strain>
    </source>
</reference>
<dbReference type="PROSITE" id="PS50216">
    <property type="entry name" value="DHHC"/>
    <property type="match status" value="1"/>
</dbReference>
<evidence type="ECO:0000256" key="5">
    <source>
        <dbReference type="ARBA" id="ARBA00023136"/>
    </source>
</evidence>
<evidence type="ECO:0000256" key="6">
    <source>
        <dbReference type="ARBA" id="ARBA00023139"/>
    </source>
</evidence>
<keyword evidence="2 10" id="KW-0808">Transferase</keyword>
<protein>
    <recommendedName>
        <fullName evidence="10">Palmitoyltransferase</fullName>
        <ecNumber evidence="10">2.3.1.225</ecNumber>
    </recommendedName>
</protein>
<organism evidence="13 14">
    <name type="scientific">[Candida] subhashii</name>
    <dbReference type="NCBI Taxonomy" id="561895"/>
    <lineage>
        <taxon>Eukaryota</taxon>
        <taxon>Fungi</taxon>
        <taxon>Dikarya</taxon>
        <taxon>Ascomycota</taxon>
        <taxon>Saccharomycotina</taxon>
        <taxon>Pichiomycetes</taxon>
        <taxon>Debaryomycetaceae</taxon>
        <taxon>Spathaspora</taxon>
    </lineage>
</organism>
<dbReference type="RefSeq" id="XP_049265147.1">
    <property type="nucleotide sequence ID" value="XM_049405217.1"/>
</dbReference>
<dbReference type="Pfam" id="PF01529">
    <property type="entry name" value="DHHC"/>
    <property type="match status" value="1"/>
</dbReference>
<evidence type="ECO:0000256" key="4">
    <source>
        <dbReference type="ARBA" id="ARBA00022989"/>
    </source>
</evidence>
<gene>
    <name evidence="13" type="ORF">J8A68_001553</name>
</gene>
<evidence type="ECO:0000256" key="10">
    <source>
        <dbReference type="RuleBase" id="RU079119"/>
    </source>
</evidence>
<keyword evidence="3 10" id="KW-0812">Transmembrane</keyword>
<keyword evidence="5 10" id="KW-0472">Membrane</keyword>
<evidence type="ECO:0000259" key="12">
    <source>
        <dbReference type="Pfam" id="PF01529"/>
    </source>
</evidence>
<dbReference type="PANTHER" id="PTHR12246">
    <property type="entry name" value="PALMITOYLTRANSFERASE ZDHHC16"/>
    <property type="match status" value="1"/>
</dbReference>
<dbReference type="InterPro" id="IPR001594">
    <property type="entry name" value="Palmitoyltrfase_DHHC"/>
</dbReference>
<sequence>MSTNEQITFQIYLSMVWISYILRYKQLGPNGGGFIVGLVPQWRRYCKKCQNFKPPRTHHCKTCNQCVLQMDHHCPWTMNCVGHGNLPHFLRFLIWVIFTCGYLFIQLCKRIFQYYEESDLPIYLISKREMVAVIFLTPIDFLVFASLVILFIRCIINTVFRGMTQIEVWEWERIESQFYTERLWSQIRHNYFKLHGKELPKLSTWTTTRVRDLPEEEEEEEHLQPQQDEDRDSQELSSSVIVPQNFTIDDLIFPYDLGIWRNTIQSFGYPWMWLLPLAGPNSNGVHPEKSQEYIEDDQLNLPWPPDGGHQEITIRNQPISDEELLERYRHDIPGLKKYLDPRSTMRRNEWMNDLGETLDDFGVDLEAEDSENEELLIRTSE</sequence>
<name>A0A8J5R2L2_9ASCO</name>
<comment type="domain">
    <text evidence="10">The DHHC domain is required for palmitoyltransferase activity.</text>
</comment>
<keyword evidence="8 10" id="KW-0012">Acyltransferase</keyword>
<dbReference type="EC" id="2.3.1.225" evidence="10"/>
<feature type="transmembrane region" description="Helical" evidence="10">
    <location>
        <begin position="132"/>
        <end position="156"/>
    </location>
</feature>
<dbReference type="GeneID" id="73468354"/>
<comment type="subcellular location">
    <subcellularLocation>
        <location evidence="1">Membrane</location>
        <topology evidence="1">Multi-pass membrane protein</topology>
    </subcellularLocation>
</comment>
<keyword evidence="6" id="KW-0564">Palmitate</keyword>
<comment type="caution">
    <text evidence="13">The sequence shown here is derived from an EMBL/GenBank/DDBJ whole genome shotgun (WGS) entry which is preliminary data.</text>
</comment>
<feature type="compositionally biased region" description="Acidic residues" evidence="11">
    <location>
        <begin position="214"/>
        <end position="232"/>
    </location>
</feature>
<evidence type="ECO:0000256" key="2">
    <source>
        <dbReference type="ARBA" id="ARBA00022679"/>
    </source>
</evidence>
<evidence type="ECO:0000256" key="11">
    <source>
        <dbReference type="SAM" id="MobiDB-lite"/>
    </source>
</evidence>
<feature type="transmembrane region" description="Helical" evidence="10">
    <location>
        <begin position="92"/>
        <end position="112"/>
    </location>
</feature>
<evidence type="ECO:0000256" key="3">
    <source>
        <dbReference type="ARBA" id="ARBA00022692"/>
    </source>
</evidence>
<keyword evidence="14" id="KW-1185">Reference proteome</keyword>
<feature type="transmembrane region" description="Helical" evidence="10">
    <location>
        <begin position="6"/>
        <end position="22"/>
    </location>
</feature>
<proteinExistence type="inferred from homology"/>
<evidence type="ECO:0000313" key="13">
    <source>
        <dbReference type="EMBL" id="KAG7664915.1"/>
    </source>
</evidence>
<evidence type="ECO:0000256" key="8">
    <source>
        <dbReference type="ARBA" id="ARBA00023315"/>
    </source>
</evidence>
<comment type="similarity">
    <text evidence="10">Belongs to the DHHC palmitoyltransferase family.</text>
</comment>
<dbReference type="Proteomes" id="UP000694255">
    <property type="component" value="Unassembled WGS sequence"/>
</dbReference>
<dbReference type="AlphaFoldDB" id="A0A8J5R2L2"/>
<comment type="catalytic activity">
    <reaction evidence="9 10">
        <text>L-cysteinyl-[protein] + hexadecanoyl-CoA = S-hexadecanoyl-L-cysteinyl-[protein] + CoA</text>
        <dbReference type="Rhea" id="RHEA:36683"/>
        <dbReference type="Rhea" id="RHEA-COMP:10131"/>
        <dbReference type="Rhea" id="RHEA-COMP:11032"/>
        <dbReference type="ChEBI" id="CHEBI:29950"/>
        <dbReference type="ChEBI" id="CHEBI:57287"/>
        <dbReference type="ChEBI" id="CHEBI:57379"/>
        <dbReference type="ChEBI" id="CHEBI:74151"/>
        <dbReference type="EC" id="2.3.1.225"/>
    </reaction>
</comment>
<dbReference type="GO" id="GO:0016020">
    <property type="term" value="C:membrane"/>
    <property type="evidence" value="ECO:0007669"/>
    <property type="project" value="UniProtKB-SubCell"/>
</dbReference>
<evidence type="ECO:0000256" key="1">
    <source>
        <dbReference type="ARBA" id="ARBA00004141"/>
    </source>
</evidence>
<dbReference type="GO" id="GO:0019706">
    <property type="term" value="F:protein-cysteine S-palmitoyltransferase activity"/>
    <property type="evidence" value="ECO:0007669"/>
    <property type="project" value="UniProtKB-EC"/>
</dbReference>
<feature type="region of interest" description="Disordered" evidence="11">
    <location>
        <begin position="211"/>
        <end position="236"/>
    </location>
</feature>
<keyword evidence="7" id="KW-0449">Lipoprotein</keyword>
<evidence type="ECO:0000256" key="7">
    <source>
        <dbReference type="ARBA" id="ARBA00023288"/>
    </source>
</evidence>
<evidence type="ECO:0000256" key="9">
    <source>
        <dbReference type="ARBA" id="ARBA00048048"/>
    </source>
</evidence>
<dbReference type="InterPro" id="IPR039859">
    <property type="entry name" value="PFA4/ZDH16/20/ERF2-like"/>
</dbReference>
<keyword evidence="4 10" id="KW-1133">Transmembrane helix</keyword>